<protein>
    <recommendedName>
        <fullName evidence="4">MarR family transcriptional regulator</fullName>
    </recommendedName>
</protein>
<dbReference type="Proteomes" id="UP001317259">
    <property type="component" value="Unassembled WGS sequence"/>
</dbReference>
<organism evidence="2 3">
    <name type="scientific">Actinomadura luzonensis</name>
    <dbReference type="NCBI Taxonomy" id="2805427"/>
    <lineage>
        <taxon>Bacteria</taxon>
        <taxon>Bacillati</taxon>
        <taxon>Actinomycetota</taxon>
        <taxon>Actinomycetes</taxon>
        <taxon>Streptosporangiales</taxon>
        <taxon>Thermomonosporaceae</taxon>
        <taxon>Actinomadura</taxon>
    </lineage>
</organism>
<accession>A0ABT0G0X1</accession>
<gene>
    <name evidence="2" type="ORF">MF672_031135</name>
</gene>
<evidence type="ECO:0000313" key="3">
    <source>
        <dbReference type="Proteomes" id="UP001317259"/>
    </source>
</evidence>
<evidence type="ECO:0000256" key="1">
    <source>
        <dbReference type="SAM" id="MobiDB-lite"/>
    </source>
</evidence>
<comment type="caution">
    <text evidence="2">The sequence shown here is derived from an EMBL/GenBank/DDBJ whole genome shotgun (WGS) entry which is preliminary data.</text>
</comment>
<evidence type="ECO:0008006" key="4">
    <source>
        <dbReference type="Google" id="ProtNLM"/>
    </source>
</evidence>
<dbReference type="RefSeq" id="WP_242371090.1">
    <property type="nucleotide sequence ID" value="NZ_JAKRKC020000002.1"/>
</dbReference>
<name>A0ABT0G0X1_9ACTN</name>
<reference evidence="2 3" key="1">
    <citation type="submission" date="2022-04" db="EMBL/GenBank/DDBJ databases">
        <title>Genome draft of Actinomadura sp. ATCC 31491.</title>
        <authorList>
            <person name="Shi X."/>
            <person name="Du Y."/>
        </authorList>
    </citation>
    <scope>NUCLEOTIDE SEQUENCE [LARGE SCALE GENOMIC DNA]</scope>
    <source>
        <strain evidence="2 3">ATCC 31491</strain>
    </source>
</reference>
<feature type="region of interest" description="Disordered" evidence="1">
    <location>
        <begin position="1"/>
        <end position="20"/>
    </location>
</feature>
<keyword evidence="3" id="KW-1185">Reference proteome</keyword>
<evidence type="ECO:0000313" key="2">
    <source>
        <dbReference type="EMBL" id="MCK2218212.1"/>
    </source>
</evidence>
<sequence>MTAETLDSPPPDQDPWGRSAGHVLLTTVDELRDRASTMVVRLGLTASG</sequence>
<dbReference type="EMBL" id="JAKRKC020000002">
    <property type="protein sequence ID" value="MCK2218212.1"/>
    <property type="molecule type" value="Genomic_DNA"/>
</dbReference>
<proteinExistence type="predicted"/>